<comment type="cofactor">
    <cofactor evidence="6">
        <name>(R)-lipoate</name>
        <dbReference type="ChEBI" id="CHEBI:83088"/>
    </cofactor>
    <text evidence="6">Binds 1 lipoyl cofactor covalently.</text>
</comment>
<dbReference type="FunFam" id="3.30.559.10:FF:000003">
    <property type="entry name" value="Acetyltransferase component of pyruvate dehydrogenase complex"/>
    <property type="match status" value="1"/>
</dbReference>
<dbReference type="GO" id="GO:0005739">
    <property type="term" value="C:mitochondrion"/>
    <property type="evidence" value="ECO:0007669"/>
    <property type="project" value="UniProtKB-SubCell"/>
</dbReference>
<dbReference type="InterPro" id="IPR023213">
    <property type="entry name" value="CAT-like_dom_sf"/>
</dbReference>
<keyword evidence="2 6" id="KW-0808">Transferase</keyword>
<dbReference type="Gene3D" id="2.40.50.100">
    <property type="match status" value="1"/>
</dbReference>
<dbReference type="SUPFAM" id="SSF51230">
    <property type="entry name" value="Single hybrid motif"/>
    <property type="match status" value="1"/>
</dbReference>
<keyword evidence="3 6" id="KW-0450">Lipoyl</keyword>
<feature type="compositionally biased region" description="Pro residues" evidence="7">
    <location>
        <begin position="161"/>
        <end position="172"/>
    </location>
</feature>
<feature type="region of interest" description="Disordered" evidence="7">
    <location>
        <begin position="154"/>
        <end position="212"/>
    </location>
</feature>
<comment type="function">
    <text evidence="6">The pyruvate dehydrogenase complex catalyzes the overall conversion of pyruvate to acetyl-CoA and CO(2).</text>
</comment>
<dbReference type="InterPro" id="IPR006257">
    <property type="entry name" value="LAT1"/>
</dbReference>
<dbReference type="FunFam" id="2.40.50.100:FF:000010">
    <property type="entry name" value="Acetyltransferase component of pyruvate dehydrogenase complex"/>
    <property type="match status" value="1"/>
</dbReference>
<evidence type="ECO:0000259" key="9">
    <source>
        <dbReference type="PROSITE" id="PS51826"/>
    </source>
</evidence>
<evidence type="ECO:0000256" key="5">
    <source>
        <dbReference type="ARBA" id="ARBA00023315"/>
    </source>
</evidence>
<dbReference type="InterPro" id="IPR036625">
    <property type="entry name" value="E3-bd_dom_sf"/>
</dbReference>
<dbReference type="InterPro" id="IPR003016">
    <property type="entry name" value="2-oxoA_DH_lipoyl-BS"/>
</dbReference>
<dbReference type="PANTHER" id="PTHR23151:SF90">
    <property type="entry name" value="DIHYDROLIPOYLLYSINE-RESIDUE ACETYLTRANSFERASE COMPONENT OF PYRUVATE DEHYDROGENASE COMPLEX, MITOCHONDRIAL-RELATED"/>
    <property type="match status" value="1"/>
</dbReference>
<comment type="catalytic activity">
    <reaction evidence="6">
        <text>N(6)-[(R)-dihydrolipoyl]-L-lysyl-[protein] + acetyl-CoA = N(6)-[(R)-S(8)-acetyldihydrolipoyl]-L-lysyl-[protein] + CoA</text>
        <dbReference type="Rhea" id="RHEA:17017"/>
        <dbReference type="Rhea" id="RHEA-COMP:10475"/>
        <dbReference type="Rhea" id="RHEA-COMP:10478"/>
        <dbReference type="ChEBI" id="CHEBI:57287"/>
        <dbReference type="ChEBI" id="CHEBI:57288"/>
        <dbReference type="ChEBI" id="CHEBI:83100"/>
        <dbReference type="ChEBI" id="CHEBI:83111"/>
        <dbReference type="EC" id="2.3.1.12"/>
    </reaction>
</comment>
<evidence type="ECO:0000256" key="2">
    <source>
        <dbReference type="ARBA" id="ARBA00022679"/>
    </source>
</evidence>
<dbReference type="PROSITE" id="PS00189">
    <property type="entry name" value="LIPOYL"/>
    <property type="match status" value="1"/>
</dbReference>
<evidence type="ECO:0000256" key="1">
    <source>
        <dbReference type="ARBA" id="ARBA00007317"/>
    </source>
</evidence>
<dbReference type="Gene3D" id="4.10.320.10">
    <property type="entry name" value="E3-binding domain"/>
    <property type="match status" value="1"/>
</dbReference>
<dbReference type="Pfam" id="PF02817">
    <property type="entry name" value="E3_binding"/>
    <property type="match status" value="1"/>
</dbReference>
<dbReference type="PROSITE" id="PS51826">
    <property type="entry name" value="PSBD"/>
    <property type="match status" value="1"/>
</dbReference>
<comment type="subcellular location">
    <subcellularLocation>
        <location evidence="6">Mitochondrion</location>
    </subcellularLocation>
</comment>
<dbReference type="NCBIfam" id="TIGR01349">
    <property type="entry name" value="PDHac_trf_mito"/>
    <property type="match status" value="1"/>
</dbReference>
<dbReference type="Gene3D" id="3.30.559.10">
    <property type="entry name" value="Chloramphenicol acetyltransferase-like domain"/>
    <property type="match status" value="1"/>
</dbReference>
<protein>
    <recommendedName>
        <fullName evidence="6">Acetyltransferase component of pyruvate dehydrogenase complex</fullName>
        <ecNumber evidence="6">2.3.1.12</ecNumber>
    </recommendedName>
</protein>
<dbReference type="SUPFAM" id="SSF47005">
    <property type="entry name" value="Peripheral subunit-binding domain of 2-oxo acid dehydrogenase complex"/>
    <property type="match status" value="1"/>
</dbReference>
<dbReference type="GO" id="GO:0004742">
    <property type="term" value="F:dihydrolipoyllysine-residue acetyltransferase activity"/>
    <property type="evidence" value="ECO:0007669"/>
    <property type="project" value="UniProtKB-UniRule"/>
</dbReference>
<dbReference type="SUPFAM" id="SSF52777">
    <property type="entry name" value="CoA-dependent acyltransferases"/>
    <property type="match status" value="1"/>
</dbReference>
<name>A0A0X3QCA8_SCHSO</name>
<dbReference type="AlphaFoldDB" id="A0A0X3QCA8"/>
<sequence length="500" mass="53175">MSLCRCVIASSKFVRGRLLSIASLRCLSNTAYLRTCPTPLQRPLLQVKRENVLLISKFSSLPPHVVVKLPNLSPTMETGTVVSWAKNEGDQVGEGDLLAEIETDKATMSLDANDEGYIAKILAPAGTKNIPIGTPLCVIVESQDSVSAFADFKPDSAAAAPPSPPPPPPPAAAKPKEIPVEAPPKPAHMPVAAAPPPPAAKTPAPTTSSGGRVFISPLARRVALERGIDISRLGPGSGVDGSIILADLDNIVPSTAFKPGAEDYHDLPLSGMRATIAKRLTQSKQTIPHYYLTVDVEIDELLKLRSNLNDSIVKLSTGKEEKSTKISVNDIFIKAMAHASLCVPDCNSAWHGDFIRRYNSVDVCVAVATPEGLITPIIFGAEKKGIFTISQEVKNLAARAKANKLRPEEFQGGSITISNLGMFGISSFSAIINPPQACILSVGGARTCFVPDKHSPNGFRSAKMVSVTLGCDHRVVDGAVGAQWLVEFKSLVECPARMLM</sequence>
<dbReference type="Pfam" id="PF00364">
    <property type="entry name" value="Biotin_lipoyl"/>
    <property type="match status" value="1"/>
</dbReference>
<feature type="domain" description="Peripheral subunit-binding (PSBD)" evidence="9">
    <location>
        <begin position="214"/>
        <end position="252"/>
    </location>
</feature>
<dbReference type="InterPro" id="IPR045257">
    <property type="entry name" value="E2/Pdx1"/>
</dbReference>
<comment type="similarity">
    <text evidence="1 6">Belongs to the 2-oxoacid dehydrogenase family.</text>
</comment>
<evidence type="ECO:0000256" key="7">
    <source>
        <dbReference type="SAM" id="MobiDB-lite"/>
    </source>
</evidence>
<dbReference type="EC" id="2.3.1.12" evidence="6"/>
<reference evidence="10" key="1">
    <citation type="submission" date="2016-01" db="EMBL/GenBank/DDBJ databases">
        <title>Reference transcriptome for the parasite Schistocephalus solidus: insights into the molecular evolution of parasitism.</title>
        <authorList>
            <person name="Hebert F.O."/>
            <person name="Grambauer S."/>
            <person name="Barber I."/>
            <person name="Landry C.R."/>
            <person name="Aubin-Horth N."/>
        </authorList>
    </citation>
    <scope>NUCLEOTIDE SEQUENCE</scope>
</reference>
<feature type="domain" description="Lipoyl-binding" evidence="8">
    <location>
        <begin position="64"/>
        <end position="140"/>
    </location>
</feature>
<dbReference type="GO" id="GO:0045254">
    <property type="term" value="C:pyruvate dehydrogenase complex"/>
    <property type="evidence" value="ECO:0007669"/>
    <property type="project" value="UniProtKB-UniRule"/>
</dbReference>
<dbReference type="PANTHER" id="PTHR23151">
    <property type="entry name" value="DIHYDROLIPOAMIDE ACETYL/SUCCINYL-TRANSFERASE-RELATED"/>
    <property type="match status" value="1"/>
</dbReference>
<evidence type="ECO:0000259" key="8">
    <source>
        <dbReference type="PROSITE" id="PS50968"/>
    </source>
</evidence>
<keyword evidence="5 6" id="KW-0012">Acyltransferase</keyword>
<dbReference type="InterPro" id="IPR004167">
    <property type="entry name" value="PSBD"/>
</dbReference>
<accession>A0A0X3QCA8</accession>
<dbReference type="EMBL" id="GEEE01006239">
    <property type="protein sequence ID" value="JAP56986.1"/>
    <property type="molecule type" value="Transcribed_RNA"/>
</dbReference>
<dbReference type="Pfam" id="PF00198">
    <property type="entry name" value="2-oxoacid_dh"/>
    <property type="match status" value="1"/>
</dbReference>
<dbReference type="PROSITE" id="PS50968">
    <property type="entry name" value="BIOTINYL_LIPOYL"/>
    <property type="match status" value="1"/>
</dbReference>
<dbReference type="InterPro" id="IPR001078">
    <property type="entry name" value="2-oxoacid_DH_actylTfrase"/>
</dbReference>
<organism evidence="10">
    <name type="scientific">Schistocephalus solidus</name>
    <name type="common">Tapeworm</name>
    <dbReference type="NCBI Taxonomy" id="70667"/>
    <lineage>
        <taxon>Eukaryota</taxon>
        <taxon>Metazoa</taxon>
        <taxon>Spiralia</taxon>
        <taxon>Lophotrochozoa</taxon>
        <taxon>Platyhelminthes</taxon>
        <taxon>Cestoda</taxon>
        <taxon>Eucestoda</taxon>
        <taxon>Diphyllobothriidea</taxon>
        <taxon>Diphyllobothriidae</taxon>
        <taxon>Schistocephalus</taxon>
    </lineage>
</organism>
<gene>
    <name evidence="10" type="ORF">TR121251</name>
</gene>
<evidence type="ECO:0000313" key="10">
    <source>
        <dbReference type="EMBL" id="JAP56986.1"/>
    </source>
</evidence>
<proteinExistence type="inferred from homology"/>
<dbReference type="InterPro" id="IPR000089">
    <property type="entry name" value="Biotin_lipoyl"/>
</dbReference>
<dbReference type="InterPro" id="IPR011053">
    <property type="entry name" value="Single_hybrid_motif"/>
</dbReference>
<keyword evidence="4" id="KW-0809">Transit peptide</keyword>
<dbReference type="CDD" id="cd06849">
    <property type="entry name" value="lipoyl_domain"/>
    <property type="match status" value="1"/>
</dbReference>
<evidence type="ECO:0000256" key="6">
    <source>
        <dbReference type="RuleBase" id="RU361137"/>
    </source>
</evidence>
<dbReference type="GO" id="GO:0006086">
    <property type="term" value="P:pyruvate decarboxylation to acetyl-CoA"/>
    <property type="evidence" value="ECO:0007669"/>
    <property type="project" value="InterPro"/>
</dbReference>
<evidence type="ECO:0000256" key="4">
    <source>
        <dbReference type="ARBA" id="ARBA00022946"/>
    </source>
</evidence>
<evidence type="ECO:0000256" key="3">
    <source>
        <dbReference type="ARBA" id="ARBA00022823"/>
    </source>
</evidence>
<feature type="compositionally biased region" description="Pro residues" evidence="7">
    <location>
        <begin position="181"/>
        <end position="200"/>
    </location>
</feature>